<dbReference type="GO" id="GO:0016747">
    <property type="term" value="F:acyltransferase activity, transferring groups other than amino-acyl groups"/>
    <property type="evidence" value="ECO:0007669"/>
    <property type="project" value="InterPro"/>
</dbReference>
<comment type="caution">
    <text evidence="3">The sequence shown here is derived from an EMBL/GenBank/DDBJ whole genome shotgun (WGS) entry which is preliminary data.</text>
</comment>
<dbReference type="EMBL" id="AYKG01000026">
    <property type="protein sequence ID" value="ROO27494.1"/>
    <property type="molecule type" value="Genomic_DNA"/>
</dbReference>
<keyword evidence="1" id="KW-1133">Transmembrane helix</keyword>
<dbReference type="InterPro" id="IPR050879">
    <property type="entry name" value="Acyltransferase_3"/>
</dbReference>
<keyword evidence="3" id="KW-0808">Transferase</keyword>
<evidence type="ECO:0000259" key="2">
    <source>
        <dbReference type="Pfam" id="PF01757"/>
    </source>
</evidence>
<protein>
    <submittedName>
        <fullName evidence="3">Acyltransferase</fullName>
    </submittedName>
</protein>
<name>A0A423PPF2_9GAMM</name>
<evidence type="ECO:0000313" key="3">
    <source>
        <dbReference type="EMBL" id="ROO27494.1"/>
    </source>
</evidence>
<dbReference type="GO" id="GO:0009103">
    <property type="term" value="P:lipopolysaccharide biosynthetic process"/>
    <property type="evidence" value="ECO:0007669"/>
    <property type="project" value="TreeGrafter"/>
</dbReference>
<feature type="transmembrane region" description="Helical" evidence="1">
    <location>
        <begin position="406"/>
        <end position="424"/>
    </location>
</feature>
<organism evidence="3 4">
    <name type="scientific">Salinisphaera japonica YTM-1</name>
    <dbReference type="NCBI Taxonomy" id="1209778"/>
    <lineage>
        <taxon>Bacteria</taxon>
        <taxon>Pseudomonadati</taxon>
        <taxon>Pseudomonadota</taxon>
        <taxon>Gammaproteobacteria</taxon>
        <taxon>Salinisphaerales</taxon>
        <taxon>Salinisphaeraceae</taxon>
        <taxon>Salinisphaera</taxon>
    </lineage>
</organism>
<feature type="transmembrane region" description="Helical" evidence="1">
    <location>
        <begin position="350"/>
        <end position="373"/>
    </location>
</feature>
<evidence type="ECO:0000313" key="4">
    <source>
        <dbReference type="Proteomes" id="UP000285310"/>
    </source>
</evidence>
<reference evidence="3 4" key="1">
    <citation type="submission" date="2013-10" db="EMBL/GenBank/DDBJ databases">
        <title>Salinisphaera japonica YTM-1 Genome Sequencing.</title>
        <authorList>
            <person name="Lai Q."/>
            <person name="Li C."/>
            <person name="Shao Z."/>
        </authorList>
    </citation>
    <scope>NUCLEOTIDE SEQUENCE [LARGE SCALE GENOMIC DNA]</scope>
    <source>
        <strain evidence="3 4">YTM-1</strain>
    </source>
</reference>
<gene>
    <name evidence="3" type="ORF">SAJA_09230</name>
</gene>
<keyword evidence="1" id="KW-0472">Membrane</keyword>
<dbReference type="InterPro" id="IPR002656">
    <property type="entry name" value="Acyl_transf_3_dom"/>
</dbReference>
<dbReference type="InParanoid" id="A0A423PPF2"/>
<accession>A0A423PPF2</accession>
<keyword evidence="4" id="KW-1185">Reference proteome</keyword>
<sequence>MIAPIKESPGEDIVASHAEESLTLSSSPARPARERFMGLEWLRFGLGVFIILFHTLHVYKPLRVWTHYITDLGFFATSTFFVLSGFLLSHVYLKPDRHYGMREPARSFWIKRFSNLYPIHIGSLILAVVVVQLVAWLAITPGDAVRTFRFVSYDINRPVLFAGEMRHLMGNTELFVNLGLNLVMLQAWNPFYLTFNPPAWSISVLFFFYLWFPWIGPALLRLKHYARALAITCLIYIVPALVVIATTNFDTPETGILHRNPIIRMPEFVAGILLYALYARRRDAGLALSRGQVAGLLALIVASFCLGQWFLTFGSAFYYLLHDGLLLPACLAAVYLAARAPAAGSENVNTWAVKLGGAALPMFALHIPLYTLYTRVEKIVRGEPTLCLTGHWQACTQAAGEITLSFWAYPIFLAGTIAFCVVFQERFVRAVRRRIEPPLMRWFMGDKRA</sequence>
<dbReference type="GO" id="GO:0016020">
    <property type="term" value="C:membrane"/>
    <property type="evidence" value="ECO:0007669"/>
    <property type="project" value="TreeGrafter"/>
</dbReference>
<feature type="transmembrane region" description="Helical" evidence="1">
    <location>
        <begin position="114"/>
        <end position="139"/>
    </location>
</feature>
<dbReference type="Pfam" id="PF01757">
    <property type="entry name" value="Acyl_transf_3"/>
    <property type="match status" value="1"/>
</dbReference>
<feature type="transmembrane region" description="Helical" evidence="1">
    <location>
        <begin position="291"/>
        <end position="311"/>
    </location>
</feature>
<dbReference type="AlphaFoldDB" id="A0A423PPF2"/>
<feature type="transmembrane region" description="Helical" evidence="1">
    <location>
        <begin position="72"/>
        <end position="93"/>
    </location>
</feature>
<proteinExistence type="predicted"/>
<keyword evidence="1" id="KW-0812">Transmembrane</keyword>
<keyword evidence="3" id="KW-0012">Acyltransferase</keyword>
<feature type="domain" description="Acyltransferase 3" evidence="2">
    <location>
        <begin position="38"/>
        <end position="423"/>
    </location>
</feature>
<dbReference type="PANTHER" id="PTHR23028:SF53">
    <property type="entry name" value="ACYL_TRANSF_3 DOMAIN-CONTAINING PROTEIN"/>
    <property type="match status" value="1"/>
</dbReference>
<feature type="transmembrane region" description="Helical" evidence="1">
    <location>
        <begin position="317"/>
        <end position="338"/>
    </location>
</feature>
<dbReference type="PANTHER" id="PTHR23028">
    <property type="entry name" value="ACETYLTRANSFERASE"/>
    <property type="match status" value="1"/>
</dbReference>
<feature type="transmembrane region" description="Helical" evidence="1">
    <location>
        <begin position="41"/>
        <end position="60"/>
    </location>
</feature>
<dbReference type="Proteomes" id="UP000285310">
    <property type="component" value="Unassembled WGS sequence"/>
</dbReference>
<feature type="transmembrane region" description="Helical" evidence="1">
    <location>
        <begin position="198"/>
        <end position="216"/>
    </location>
</feature>
<feature type="transmembrane region" description="Helical" evidence="1">
    <location>
        <begin position="228"/>
        <end position="249"/>
    </location>
</feature>
<evidence type="ECO:0000256" key="1">
    <source>
        <dbReference type="SAM" id="Phobius"/>
    </source>
</evidence>
<feature type="transmembrane region" description="Helical" evidence="1">
    <location>
        <begin position="261"/>
        <end position="279"/>
    </location>
</feature>